<keyword evidence="2" id="KW-0812">Transmembrane</keyword>
<comment type="caution">
    <text evidence="3">The sequence shown here is derived from an EMBL/GenBank/DDBJ whole genome shotgun (WGS) entry which is preliminary data.</text>
</comment>
<name>A0A921E9B4_9BACT</name>
<evidence type="ECO:0000313" key="4">
    <source>
        <dbReference type="Proteomes" id="UP000711407"/>
    </source>
</evidence>
<keyword evidence="2" id="KW-0472">Membrane</keyword>
<dbReference type="EMBL" id="DYXT01000028">
    <property type="protein sequence ID" value="HJE39126.1"/>
    <property type="molecule type" value="Genomic_DNA"/>
</dbReference>
<proteinExistence type="predicted"/>
<sequence>MPKRPLRQINKHLNHMSTTTICHMPPCRRLLSAISLALLFIAAPCMRGQSVRIESKLDSATLMMGRVTSLNVIVVKPTAERGRIVIPADSMAVNVEIVGEASSDTSNLGNGIEEIKRRIILQSFDSGVYTLKPILYVGPLGDTIASDRPVLKVIPANVDSLTTIHDYADAQDGERHFFDFLPDFMSTWWFWLIVAVVLIAAGIILYFHYAKKGKISIKLRKPEEPPYDRAVRALNTLRAQHLCEQGREKEFYTRLTDILRVYLDKRFGINAMEMTTTQILHALERNEATRMPRRHMSQILEIADFVKFAAQRPLPDDNVQAFNNAMQFVEDTKPVEPADDASGDSDSQAAAPQTTNPKN</sequence>
<organism evidence="3 4">
    <name type="scientific">Candidatus Amulumruptor caecigallinarius</name>
    <dbReference type="NCBI Taxonomy" id="2109911"/>
    <lineage>
        <taxon>Bacteria</taxon>
        <taxon>Pseudomonadati</taxon>
        <taxon>Bacteroidota</taxon>
        <taxon>Bacteroidia</taxon>
        <taxon>Bacteroidales</taxon>
        <taxon>Muribaculaceae</taxon>
        <taxon>Candidatus Amulumruptor</taxon>
    </lineage>
</organism>
<evidence type="ECO:0000313" key="3">
    <source>
        <dbReference type="EMBL" id="HJE39126.1"/>
    </source>
</evidence>
<keyword evidence="2" id="KW-1133">Transmembrane helix</keyword>
<accession>A0A921E9B4</accession>
<reference evidence="3" key="2">
    <citation type="submission" date="2021-09" db="EMBL/GenBank/DDBJ databases">
        <authorList>
            <person name="Gilroy R."/>
        </authorList>
    </citation>
    <scope>NUCLEOTIDE SEQUENCE</scope>
    <source>
        <strain evidence="3">4100</strain>
    </source>
</reference>
<feature type="region of interest" description="Disordered" evidence="1">
    <location>
        <begin position="330"/>
        <end position="359"/>
    </location>
</feature>
<evidence type="ECO:0000256" key="2">
    <source>
        <dbReference type="SAM" id="Phobius"/>
    </source>
</evidence>
<evidence type="ECO:0000256" key="1">
    <source>
        <dbReference type="SAM" id="MobiDB-lite"/>
    </source>
</evidence>
<gene>
    <name evidence="3" type="ORF">K8V47_05145</name>
</gene>
<protein>
    <submittedName>
        <fullName evidence="3">Cell wall anchor protein</fullName>
    </submittedName>
</protein>
<feature type="transmembrane region" description="Helical" evidence="2">
    <location>
        <begin position="188"/>
        <end position="210"/>
    </location>
</feature>
<reference evidence="3" key="1">
    <citation type="journal article" date="2021" name="PeerJ">
        <title>Extensive microbial diversity within the chicken gut microbiome revealed by metagenomics and culture.</title>
        <authorList>
            <person name="Gilroy R."/>
            <person name="Ravi A."/>
            <person name="Getino M."/>
            <person name="Pursley I."/>
            <person name="Horton D.L."/>
            <person name="Alikhan N.F."/>
            <person name="Baker D."/>
            <person name="Gharbi K."/>
            <person name="Hall N."/>
            <person name="Watson M."/>
            <person name="Adriaenssens E.M."/>
            <person name="Foster-Nyarko E."/>
            <person name="Jarju S."/>
            <person name="Secka A."/>
            <person name="Antonio M."/>
            <person name="Oren A."/>
            <person name="Chaudhuri R.R."/>
            <person name="La Ragione R."/>
            <person name="Hildebrand F."/>
            <person name="Pallen M.J."/>
        </authorList>
    </citation>
    <scope>NUCLEOTIDE SEQUENCE</scope>
    <source>
        <strain evidence="3">4100</strain>
    </source>
</reference>
<dbReference type="AlphaFoldDB" id="A0A921E9B4"/>
<dbReference type="Proteomes" id="UP000711407">
    <property type="component" value="Unassembled WGS sequence"/>
</dbReference>